<dbReference type="AlphaFoldDB" id="A0A7J6P538"/>
<dbReference type="Proteomes" id="UP000541610">
    <property type="component" value="Unassembled WGS sequence"/>
</dbReference>
<feature type="compositionally biased region" description="Low complexity" evidence="1">
    <location>
        <begin position="225"/>
        <end position="234"/>
    </location>
</feature>
<organism evidence="2 3">
    <name type="scientific">Perkinsus olseni</name>
    <name type="common">Perkinsus atlanticus</name>
    <dbReference type="NCBI Taxonomy" id="32597"/>
    <lineage>
        <taxon>Eukaryota</taxon>
        <taxon>Sar</taxon>
        <taxon>Alveolata</taxon>
        <taxon>Perkinsozoa</taxon>
        <taxon>Perkinsea</taxon>
        <taxon>Perkinsida</taxon>
        <taxon>Perkinsidae</taxon>
        <taxon>Perkinsus</taxon>
    </lineage>
</organism>
<evidence type="ECO:0000313" key="2">
    <source>
        <dbReference type="EMBL" id="KAF4691152.1"/>
    </source>
</evidence>
<evidence type="ECO:0000313" key="3">
    <source>
        <dbReference type="Proteomes" id="UP000541610"/>
    </source>
</evidence>
<dbReference type="OrthoDB" id="441379at2759"/>
<gene>
    <name evidence="2" type="ORF">FOZ60_016140</name>
</gene>
<feature type="region of interest" description="Disordered" evidence="1">
    <location>
        <begin position="308"/>
        <end position="329"/>
    </location>
</feature>
<accession>A0A7J6P538</accession>
<protein>
    <submittedName>
        <fullName evidence="2">Uncharacterized protein</fullName>
    </submittedName>
</protein>
<evidence type="ECO:0000256" key="1">
    <source>
        <dbReference type="SAM" id="MobiDB-lite"/>
    </source>
</evidence>
<proteinExistence type="predicted"/>
<feature type="region of interest" description="Disordered" evidence="1">
    <location>
        <begin position="223"/>
        <end position="244"/>
    </location>
</feature>
<dbReference type="EMBL" id="JABANP010000084">
    <property type="protein sequence ID" value="KAF4691152.1"/>
    <property type="molecule type" value="Genomic_DNA"/>
</dbReference>
<sequence length="736" mass="79952">MGHIVCGRLDGSRMTLPVRRHQRVRSVATTGSVTACGFEDGSLWVLGALNEGDPKHCSVIGRFKPGKADNAVRSRNRAFYDLPLKRRGLTELVISESEQFVAGVDGARCQIVIFKIVTTTVREFGEGSELAEFIAGKIFGLSSPSAAQKPVGKTKTSVVLWSFVDLPQVAEELELALHFGGANTLLVCGLNGNASRYAYDPSVCGEKATLVWSSQLCPLRERSASSDTATSTTTVGGNSYRDADTPSTRLGAATHWDVDGQVITFGVNEDASGINEAREESPTKASEDEWIVIAESVLLTGRGAAVARPAQSQAAPPAPPSGPFPLRNRVPRNWKSTETGCTLLSFCCWFLGGKDIARARATCKMMLAKLEMGEIVEIAKSRGIRVTSVVMNGKEVKPTTAQLLRAMYRLETVYIEETFTTSDWGKKWLRGPLSVDEQNQAVDLRECKVVEMTKNSDEENDAGDPSSPCPPSSSKCLTILGPVNRACYPYSGLYLHTIRQNSGVKPRRSSSVQKPSSCARDGGLWRSVWPCGIQMPYRWTDAPRPRLSRFALDAATTSLSLPGASSAGLGRVTAHTQRRAVGHGGSVHLEPPPPSALCPVASAFVVGFMENGISATGCPAWAYEPRKWYHIAVDFKWPSLERCSCRNKRDRIHDSETPCELAKSDLYVTFWINGQLVRKDARVAGDSRLLHNGFVACCLYNNSGHKAVPTTANSDPKRNLRGTEGASGADDLRHWK</sequence>
<reference evidence="2 3" key="1">
    <citation type="submission" date="2020-04" db="EMBL/GenBank/DDBJ databases">
        <title>Perkinsus olseni comparative genomics.</title>
        <authorList>
            <person name="Bogema D.R."/>
        </authorList>
    </citation>
    <scope>NUCLEOTIDE SEQUENCE [LARGE SCALE GENOMIC DNA]</scope>
    <source>
        <strain evidence="2">00978-12</strain>
    </source>
</reference>
<feature type="region of interest" description="Disordered" evidence="1">
    <location>
        <begin position="708"/>
        <end position="736"/>
    </location>
</feature>
<name>A0A7J6P538_PEROL</name>
<comment type="caution">
    <text evidence="2">The sequence shown here is derived from an EMBL/GenBank/DDBJ whole genome shotgun (WGS) entry which is preliminary data.</text>
</comment>